<organism evidence="3 4">
    <name type="scientific">Bacillus rhizoplanae</name>
    <dbReference type="NCBI Taxonomy" id="2880966"/>
    <lineage>
        <taxon>Bacteria</taxon>
        <taxon>Bacillati</taxon>
        <taxon>Bacillota</taxon>
        <taxon>Bacilli</taxon>
        <taxon>Bacillales</taxon>
        <taxon>Bacillaceae</taxon>
        <taxon>Bacillus</taxon>
    </lineage>
</organism>
<dbReference type="RefSeq" id="WP_230573729.1">
    <property type="nucleotide sequence ID" value="NZ_CAKJTI010000002.1"/>
</dbReference>
<keyword evidence="3" id="KW-0012">Acyltransferase</keyword>
<dbReference type="Pfam" id="PF00797">
    <property type="entry name" value="Acetyltransf_2"/>
    <property type="match status" value="1"/>
</dbReference>
<evidence type="ECO:0000313" key="3">
    <source>
        <dbReference type="EMBL" id="CAG9611428.1"/>
    </source>
</evidence>
<proteinExistence type="inferred from homology"/>
<dbReference type="InterPro" id="IPR053710">
    <property type="entry name" value="Arylamine_NAT_domain_sf"/>
</dbReference>
<dbReference type="Gene3D" id="3.30.2140.20">
    <property type="match status" value="1"/>
</dbReference>
<evidence type="ECO:0000256" key="1">
    <source>
        <dbReference type="ARBA" id="ARBA00006547"/>
    </source>
</evidence>
<evidence type="ECO:0000313" key="4">
    <source>
        <dbReference type="Proteomes" id="UP000789423"/>
    </source>
</evidence>
<dbReference type="InterPro" id="IPR038765">
    <property type="entry name" value="Papain-like_cys_pep_sf"/>
</dbReference>
<sequence>MNTFLNDFFNRIQYAKKDVTFEDIRMLQSQFAKHVPFENISIIQNKNIDITFENLKRKIIDNRRGGVCYELNPLFYYALKELGFQVHMICGTVFNDGEIRLSGTHFATILHHNNQSYLIDVGFGSHHALQPLPFTGELVSSSTGEYRIQKKKTDLGEYAFEKYQNSTLEIGYDFFTSPIDETVLQNAQQIITHHEQSPFNKSPLLAKRTDDGHITLTDKTYTVTSGNHKSKQTIDMQAFQALALSEFGIAIE</sequence>
<evidence type="ECO:0000256" key="2">
    <source>
        <dbReference type="RuleBase" id="RU003452"/>
    </source>
</evidence>
<dbReference type="PRINTS" id="PR01543">
    <property type="entry name" value="ANATRNSFRASE"/>
</dbReference>
<gene>
    <name evidence="3" type="primary">nhoA</name>
    <name evidence="3" type="ORF">BACCIP111899_00598</name>
</gene>
<reference evidence="3 4" key="1">
    <citation type="submission" date="2021-10" db="EMBL/GenBank/DDBJ databases">
        <authorList>
            <person name="Criscuolo A."/>
        </authorList>
    </citation>
    <scope>NUCLEOTIDE SEQUENCE [LARGE SCALE GENOMIC DNA]</scope>
    <source>
        <strain evidence="4">CIP 111899</strain>
    </source>
</reference>
<dbReference type="Proteomes" id="UP000789423">
    <property type="component" value="Unassembled WGS sequence"/>
</dbReference>
<dbReference type="InterPro" id="IPR001447">
    <property type="entry name" value="Arylamine_N-AcTrfase"/>
</dbReference>
<accession>A0ABM8Y6U9</accession>
<keyword evidence="4" id="KW-1185">Reference proteome</keyword>
<dbReference type="EC" id="2.3.1.118" evidence="3"/>
<comment type="similarity">
    <text evidence="1 2">Belongs to the arylamine N-acetyltransferase family.</text>
</comment>
<name>A0ABM8Y6U9_9BACI</name>
<comment type="caution">
    <text evidence="3">The sequence shown here is derived from an EMBL/GenBank/DDBJ whole genome shotgun (WGS) entry which is preliminary data.</text>
</comment>
<dbReference type="PANTHER" id="PTHR11786">
    <property type="entry name" value="N-HYDROXYARYLAMINE O-ACETYLTRANSFERASE"/>
    <property type="match status" value="1"/>
</dbReference>
<protein>
    <submittedName>
        <fullName evidence="3">Arylamine N-acetyltransferase / N-hydroxyarylamine O-acetyltransferase</fullName>
        <ecNumber evidence="3">2.3.1.118</ecNumber>
    </submittedName>
</protein>
<keyword evidence="3" id="KW-0808">Transferase</keyword>
<dbReference type="PANTHER" id="PTHR11786:SF0">
    <property type="entry name" value="ARYLAMINE N-ACETYLTRANSFERASE 4-RELATED"/>
    <property type="match status" value="1"/>
</dbReference>
<dbReference type="GO" id="GO:0046990">
    <property type="term" value="F:N-hydroxyarylamine O-acetyltransferase activity"/>
    <property type="evidence" value="ECO:0007669"/>
    <property type="project" value="UniProtKB-EC"/>
</dbReference>
<dbReference type="EMBL" id="CAKJTI010000002">
    <property type="protein sequence ID" value="CAG9611428.1"/>
    <property type="molecule type" value="Genomic_DNA"/>
</dbReference>
<dbReference type="SUPFAM" id="SSF54001">
    <property type="entry name" value="Cysteine proteinases"/>
    <property type="match status" value="1"/>
</dbReference>